<dbReference type="Proteomes" id="UP000016491">
    <property type="component" value="Unassembled WGS sequence"/>
</dbReference>
<dbReference type="InterPro" id="IPR050901">
    <property type="entry name" value="BP-dep_ABC_trans_perm"/>
</dbReference>
<dbReference type="InterPro" id="IPR035906">
    <property type="entry name" value="MetI-like_sf"/>
</dbReference>
<comment type="caution">
    <text evidence="9">The sequence shown here is derived from an EMBL/GenBank/DDBJ whole genome shotgun (WGS) entry which is preliminary data.</text>
</comment>
<evidence type="ECO:0000256" key="3">
    <source>
        <dbReference type="ARBA" id="ARBA00022475"/>
    </source>
</evidence>
<comment type="subcellular location">
    <subcellularLocation>
        <location evidence="1 7">Cell membrane</location>
        <topology evidence="1 7">Multi-pass membrane protein</topology>
    </subcellularLocation>
</comment>
<evidence type="ECO:0000313" key="10">
    <source>
        <dbReference type="Proteomes" id="UP000016491"/>
    </source>
</evidence>
<dbReference type="SUPFAM" id="SSF161098">
    <property type="entry name" value="MetI-like"/>
    <property type="match status" value="1"/>
</dbReference>
<evidence type="ECO:0000256" key="2">
    <source>
        <dbReference type="ARBA" id="ARBA00022448"/>
    </source>
</evidence>
<feature type="domain" description="ABC transmembrane type-1" evidence="8">
    <location>
        <begin position="71"/>
        <end position="262"/>
    </location>
</feature>
<dbReference type="Gene3D" id="1.10.3720.10">
    <property type="entry name" value="MetI-like"/>
    <property type="match status" value="1"/>
</dbReference>
<protein>
    <submittedName>
        <fullName evidence="9">ABC transporter, permease protein</fullName>
    </submittedName>
</protein>
<dbReference type="AlphaFoldDB" id="A0ABC9TXU5"/>
<feature type="transmembrane region" description="Helical" evidence="7">
    <location>
        <begin position="183"/>
        <end position="206"/>
    </location>
</feature>
<evidence type="ECO:0000256" key="1">
    <source>
        <dbReference type="ARBA" id="ARBA00004651"/>
    </source>
</evidence>
<name>A0ABC9TXU5_CLOSY</name>
<accession>A0ABC9TXU5</accession>
<dbReference type="InterPro" id="IPR000515">
    <property type="entry name" value="MetI-like"/>
</dbReference>
<evidence type="ECO:0000256" key="4">
    <source>
        <dbReference type="ARBA" id="ARBA00022692"/>
    </source>
</evidence>
<keyword evidence="3" id="KW-1003">Cell membrane</keyword>
<dbReference type="PANTHER" id="PTHR32243:SF18">
    <property type="entry name" value="INNER MEMBRANE ABC TRANSPORTER PERMEASE PROTEIN YCJP"/>
    <property type="match status" value="1"/>
</dbReference>
<reference evidence="9 10" key="1">
    <citation type="submission" date="2013-07" db="EMBL/GenBank/DDBJ databases">
        <authorList>
            <person name="Weinstock G."/>
            <person name="Sodergren E."/>
            <person name="Wylie T."/>
            <person name="Fulton L."/>
            <person name="Fulton R."/>
            <person name="Fronick C."/>
            <person name="O'Laughlin M."/>
            <person name="Godfrey J."/>
            <person name="Miner T."/>
            <person name="Herter B."/>
            <person name="Appelbaum E."/>
            <person name="Cordes M."/>
            <person name="Lek S."/>
            <person name="Wollam A."/>
            <person name="Pepin K.H."/>
            <person name="Palsikar V.B."/>
            <person name="Mitreva M."/>
            <person name="Wilson R.K."/>
        </authorList>
    </citation>
    <scope>NUCLEOTIDE SEQUENCE [LARGE SCALE GENOMIC DNA]</scope>
    <source>
        <strain evidence="9 10">ATCC 14940</strain>
    </source>
</reference>
<sequence>MNMNSKAIKILHRIMILLFLLAALFPIYWMLNTAFKTQGEVYSKIPTLIPKKPTLDNFSYLLFKTKFVNALKNSLVIAGAVTIFSIGIAYPAAYAIARIKFKGKEMFSKTILFCYLLPSSVLYIPLYIFVSLVGLSDSIWGLMLIYPTFTLPYVSWILIPHIASIPYDIEEAAIMDGCSRFMVMYRIIFPLALPGIVSTAIFAFAMCWGEYLYALVNVTQESMKTFPLIIAGLIFGDLYPWGQIMAGAIIGCLPILVIYTLSSGFLSGDQAAGGVKG</sequence>
<evidence type="ECO:0000256" key="5">
    <source>
        <dbReference type="ARBA" id="ARBA00022989"/>
    </source>
</evidence>
<evidence type="ECO:0000259" key="8">
    <source>
        <dbReference type="PROSITE" id="PS50928"/>
    </source>
</evidence>
<organism evidence="9 10">
    <name type="scientific">[Clostridium] symbiosum ATCC 14940</name>
    <dbReference type="NCBI Taxonomy" id="411472"/>
    <lineage>
        <taxon>Bacteria</taxon>
        <taxon>Bacillati</taxon>
        <taxon>Bacillota</taxon>
        <taxon>Clostridia</taxon>
        <taxon>Lachnospirales</taxon>
        <taxon>Lachnospiraceae</taxon>
        <taxon>Otoolea</taxon>
    </lineage>
</organism>
<feature type="transmembrane region" description="Helical" evidence="7">
    <location>
        <begin position="111"/>
        <end position="133"/>
    </location>
</feature>
<feature type="transmembrane region" description="Helical" evidence="7">
    <location>
        <begin position="226"/>
        <end position="259"/>
    </location>
</feature>
<keyword evidence="2 7" id="KW-0813">Transport</keyword>
<dbReference type="PROSITE" id="PS50928">
    <property type="entry name" value="ABC_TM1"/>
    <property type="match status" value="1"/>
</dbReference>
<feature type="transmembrane region" description="Helical" evidence="7">
    <location>
        <begin position="139"/>
        <end position="162"/>
    </location>
</feature>
<dbReference type="CDD" id="cd06261">
    <property type="entry name" value="TM_PBP2"/>
    <property type="match status" value="1"/>
</dbReference>
<dbReference type="PANTHER" id="PTHR32243">
    <property type="entry name" value="MALTOSE TRANSPORT SYSTEM PERMEASE-RELATED"/>
    <property type="match status" value="1"/>
</dbReference>
<comment type="similarity">
    <text evidence="7">Belongs to the binding-protein-dependent transport system permease family.</text>
</comment>
<keyword evidence="4 7" id="KW-0812">Transmembrane</keyword>
<dbReference type="Pfam" id="PF00528">
    <property type="entry name" value="BPD_transp_1"/>
    <property type="match status" value="1"/>
</dbReference>
<evidence type="ECO:0000256" key="7">
    <source>
        <dbReference type="RuleBase" id="RU363032"/>
    </source>
</evidence>
<dbReference type="EMBL" id="AWSU01000170">
    <property type="protein sequence ID" value="ERI77030.1"/>
    <property type="molecule type" value="Genomic_DNA"/>
</dbReference>
<proteinExistence type="inferred from homology"/>
<feature type="transmembrane region" description="Helical" evidence="7">
    <location>
        <begin position="12"/>
        <end position="31"/>
    </location>
</feature>
<keyword evidence="5 7" id="KW-1133">Transmembrane helix</keyword>
<gene>
    <name evidence="9" type="ORF">CLOSYM_02261</name>
</gene>
<keyword evidence="6 7" id="KW-0472">Membrane</keyword>
<feature type="transmembrane region" description="Helical" evidence="7">
    <location>
        <begin position="75"/>
        <end position="99"/>
    </location>
</feature>
<evidence type="ECO:0000256" key="6">
    <source>
        <dbReference type="ARBA" id="ARBA00023136"/>
    </source>
</evidence>
<dbReference type="GO" id="GO:0005886">
    <property type="term" value="C:plasma membrane"/>
    <property type="evidence" value="ECO:0007669"/>
    <property type="project" value="UniProtKB-SubCell"/>
</dbReference>
<evidence type="ECO:0000313" key="9">
    <source>
        <dbReference type="EMBL" id="ERI77030.1"/>
    </source>
</evidence>